<reference evidence="1 2" key="1">
    <citation type="journal article" date="2018" name="Front. Plant Sci.">
        <title>Red Clover (Trifolium pratense) and Zigzag Clover (T. medium) - A Picture of Genomic Similarities and Differences.</title>
        <authorList>
            <person name="Dluhosova J."/>
            <person name="Istvanek J."/>
            <person name="Nedelnik J."/>
            <person name="Repkova J."/>
        </authorList>
    </citation>
    <scope>NUCLEOTIDE SEQUENCE [LARGE SCALE GENOMIC DNA]</scope>
    <source>
        <strain evidence="2">cv. 10/8</strain>
        <tissue evidence="1">Leaf</tissue>
    </source>
</reference>
<dbReference type="AlphaFoldDB" id="A0A392VF33"/>
<dbReference type="Proteomes" id="UP000265520">
    <property type="component" value="Unassembled WGS sequence"/>
</dbReference>
<evidence type="ECO:0000313" key="2">
    <source>
        <dbReference type="Proteomes" id="UP000265520"/>
    </source>
</evidence>
<dbReference type="EMBL" id="LXQA011141782">
    <property type="protein sequence ID" value="MCI86477.1"/>
    <property type="molecule type" value="Genomic_DNA"/>
</dbReference>
<accession>A0A392VF33</accession>
<proteinExistence type="predicted"/>
<feature type="non-terminal residue" evidence="1">
    <location>
        <position position="1"/>
    </location>
</feature>
<comment type="caution">
    <text evidence="1">The sequence shown here is derived from an EMBL/GenBank/DDBJ whole genome shotgun (WGS) entry which is preliminary data.</text>
</comment>
<protein>
    <submittedName>
        <fullName evidence="1">Uncharacterized protein</fullName>
    </submittedName>
</protein>
<keyword evidence="2" id="KW-1185">Reference proteome</keyword>
<organism evidence="1 2">
    <name type="scientific">Trifolium medium</name>
    <dbReference type="NCBI Taxonomy" id="97028"/>
    <lineage>
        <taxon>Eukaryota</taxon>
        <taxon>Viridiplantae</taxon>
        <taxon>Streptophyta</taxon>
        <taxon>Embryophyta</taxon>
        <taxon>Tracheophyta</taxon>
        <taxon>Spermatophyta</taxon>
        <taxon>Magnoliopsida</taxon>
        <taxon>eudicotyledons</taxon>
        <taxon>Gunneridae</taxon>
        <taxon>Pentapetalae</taxon>
        <taxon>rosids</taxon>
        <taxon>fabids</taxon>
        <taxon>Fabales</taxon>
        <taxon>Fabaceae</taxon>
        <taxon>Papilionoideae</taxon>
        <taxon>50 kb inversion clade</taxon>
        <taxon>NPAAA clade</taxon>
        <taxon>Hologalegina</taxon>
        <taxon>IRL clade</taxon>
        <taxon>Trifolieae</taxon>
        <taxon>Trifolium</taxon>
    </lineage>
</organism>
<name>A0A392VF33_9FABA</name>
<sequence length="36" mass="3826">GPKTLDGVSTRIKKKNLEKKDLTKAEVDLAVSTNAG</sequence>
<evidence type="ECO:0000313" key="1">
    <source>
        <dbReference type="EMBL" id="MCI86477.1"/>
    </source>
</evidence>